<dbReference type="OrthoDB" id="5878817at2"/>
<evidence type="ECO:0000313" key="2">
    <source>
        <dbReference type="Proteomes" id="UP000321113"/>
    </source>
</evidence>
<dbReference type="EMBL" id="BJXK01000006">
    <property type="protein sequence ID" value="GEM79585.1"/>
    <property type="molecule type" value="Genomic_DNA"/>
</dbReference>
<gene>
    <name evidence="1" type="ORF">VSU01S_18300</name>
</gene>
<reference evidence="1 2" key="1">
    <citation type="submission" date="2019-07" db="EMBL/GenBank/DDBJ databases">
        <title>Whole genome shotgun sequence of Vibrio superstes NBRC 103154.</title>
        <authorList>
            <person name="Hosoyama A."/>
            <person name="Uohara A."/>
            <person name="Ohji S."/>
            <person name="Ichikawa N."/>
        </authorList>
    </citation>
    <scope>NUCLEOTIDE SEQUENCE [LARGE SCALE GENOMIC DNA]</scope>
    <source>
        <strain evidence="1 2">NBRC 103154</strain>
    </source>
</reference>
<accession>A0A511QQF7</accession>
<name>A0A511QQF7_9VIBR</name>
<dbReference type="RefSeq" id="WP_119010676.1">
    <property type="nucleotide sequence ID" value="NZ_BJXK01000006.1"/>
</dbReference>
<proteinExistence type="predicted"/>
<evidence type="ECO:0000313" key="1">
    <source>
        <dbReference type="EMBL" id="GEM79585.1"/>
    </source>
</evidence>
<comment type="caution">
    <text evidence="1">The sequence shown here is derived from an EMBL/GenBank/DDBJ whole genome shotgun (WGS) entry which is preliminary data.</text>
</comment>
<sequence length="88" mass="10183">MFSVTLLPSDYKHQLCSELKHTLSQKLHDYFDASAIRFWEANEEQIIFTNATQNESTWGITINANNRVVLEEFLDNMDSSVPFEVLEA</sequence>
<dbReference type="AlphaFoldDB" id="A0A511QQF7"/>
<organism evidence="1 2">
    <name type="scientific">Vibrio superstes NBRC 103154</name>
    <dbReference type="NCBI Taxonomy" id="1219062"/>
    <lineage>
        <taxon>Bacteria</taxon>
        <taxon>Pseudomonadati</taxon>
        <taxon>Pseudomonadota</taxon>
        <taxon>Gammaproteobacteria</taxon>
        <taxon>Vibrionales</taxon>
        <taxon>Vibrionaceae</taxon>
        <taxon>Vibrio</taxon>
    </lineage>
</organism>
<keyword evidence="2" id="KW-1185">Reference proteome</keyword>
<dbReference type="Proteomes" id="UP000321113">
    <property type="component" value="Unassembled WGS sequence"/>
</dbReference>
<protein>
    <submittedName>
        <fullName evidence="1">Uncharacterized protein</fullName>
    </submittedName>
</protein>